<evidence type="ECO:0000313" key="3">
    <source>
        <dbReference type="Proteomes" id="UP000627781"/>
    </source>
</evidence>
<dbReference type="InterPro" id="IPR043519">
    <property type="entry name" value="NT_sf"/>
</dbReference>
<dbReference type="Gene3D" id="3.30.460.10">
    <property type="entry name" value="Beta Polymerase, domain 2"/>
    <property type="match status" value="1"/>
</dbReference>
<dbReference type="Proteomes" id="UP000627781">
    <property type="component" value="Unassembled WGS sequence"/>
</dbReference>
<proteinExistence type="predicted"/>
<evidence type="ECO:0000313" key="2">
    <source>
        <dbReference type="EMBL" id="MBD7909745.1"/>
    </source>
</evidence>
<name>A0ABR8PNQ8_9CLOT</name>
<feature type="domain" description="Polymerase beta nucleotidyltransferase" evidence="1">
    <location>
        <begin position="13"/>
        <end position="109"/>
    </location>
</feature>
<keyword evidence="3" id="KW-1185">Reference proteome</keyword>
<dbReference type="RefSeq" id="WP_143314648.1">
    <property type="nucleotide sequence ID" value="NZ_JACSRA010000001.1"/>
</dbReference>
<gene>
    <name evidence="2" type="ORF">H9661_00115</name>
</gene>
<dbReference type="Pfam" id="PF18765">
    <property type="entry name" value="Polbeta"/>
    <property type="match status" value="1"/>
</dbReference>
<dbReference type="CDD" id="cd05403">
    <property type="entry name" value="NT_KNTase_like"/>
    <property type="match status" value="1"/>
</dbReference>
<accession>A0ABR8PNQ8</accession>
<reference evidence="2 3" key="1">
    <citation type="submission" date="2020-08" db="EMBL/GenBank/DDBJ databases">
        <title>A Genomic Blueprint of the Chicken Gut Microbiome.</title>
        <authorList>
            <person name="Gilroy R."/>
            <person name="Ravi A."/>
            <person name="Getino M."/>
            <person name="Pursley I."/>
            <person name="Horton D.L."/>
            <person name="Alikhan N.-F."/>
            <person name="Baker D."/>
            <person name="Gharbi K."/>
            <person name="Hall N."/>
            <person name="Watson M."/>
            <person name="Adriaenssens E.M."/>
            <person name="Foster-Nyarko E."/>
            <person name="Jarju S."/>
            <person name="Secka A."/>
            <person name="Antonio M."/>
            <person name="Oren A."/>
            <person name="Chaudhuri R."/>
            <person name="La Ragione R.M."/>
            <person name="Hildebrand F."/>
            <person name="Pallen M.J."/>
        </authorList>
    </citation>
    <scope>NUCLEOTIDE SEQUENCE [LARGE SCALE GENOMIC DNA]</scope>
    <source>
        <strain evidence="2 3">Sa3CVN1</strain>
    </source>
</reference>
<evidence type="ECO:0000259" key="1">
    <source>
        <dbReference type="Pfam" id="PF18765"/>
    </source>
</evidence>
<dbReference type="SUPFAM" id="SSF81301">
    <property type="entry name" value="Nucleotidyltransferase"/>
    <property type="match status" value="1"/>
</dbReference>
<comment type="caution">
    <text evidence="2">The sequence shown here is derived from an EMBL/GenBank/DDBJ whole genome shotgun (WGS) entry which is preliminary data.</text>
</comment>
<sequence>MAKTVIELQNAFQSIVNTLKKNKKVLAIFTFGSIVTGDVWEESDIDLFVVYSNEYEKIRDVYSEILGVPVHTKLLHRKSFFELYENQGQKGFIRNLLIESRIVFSRDEDIEEIYKKARYSTDDQIEIWNLVYLGNLIKDLGVCRKYFSNGGFRTSYEILIRVLDSLARLFINLNGYVVSKDSLTMAANLNNEFKEVVDRLFYVETKKESIIYIIDYVNRFLDENIVISCKLLLDYLEEKNDFLSSNEIKKDEKFKNFDIKIENILKELEKRKIIVKKKRGLKDSEEIKVLDEIVYAMKNRKK</sequence>
<dbReference type="EMBL" id="JACSRA010000001">
    <property type="protein sequence ID" value="MBD7909745.1"/>
    <property type="molecule type" value="Genomic_DNA"/>
</dbReference>
<dbReference type="InterPro" id="IPR041633">
    <property type="entry name" value="Polbeta"/>
</dbReference>
<organism evidence="2 3">
    <name type="scientific">Clostridium cibarium</name>
    <dbReference type="NCBI Taxonomy" id="2762247"/>
    <lineage>
        <taxon>Bacteria</taxon>
        <taxon>Bacillati</taxon>
        <taxon>Bacillota</taxon>
        <taxon>Clostridia</taxon>
        <taxon>Eubacteriales</taxon>
        <taxon>Clostridiaceae</taxon>
        <taxon>Clostridium</taxon>
    </lineage>
</organism>
<protein>
    <submittedName>
        <fullName evidence="2">Nucleotidyltransferase domain-containing protein</fullName>
    </submittedName>
</protein>